<proteinExistence type="predicted"/>
<keyword evidence="2" id="KW-1185">Reference proteome</keyword>
<dbReference type="Proteomes" id="UP000219338">
    <property type="component" value="Unassembled WGS sequence"/>
</dbReference>
<evidence type="ECO:0000313" key="2">
    <source>
        <dbReference type="Proteomes" id="UP000219338"/>
    </source>
</evidence>
<protein>
    <submittedName>
        <fullName evidence="1">Uncharacterized protein</fullName>
    </submittedName>
</protein>
<dbReference type="AlphaFoldDB" id="A0A284SCL9"/>
<accession>A0A284SCL9</accession>
<sequence>MTEDIKKHAPGAMPVPKRLLWGTFIDVYVNMNPSSERSESLDPTVRIRREKHRMGDKHMQVYAKDMKMVKPELFESDSDSAEYRGTTVATCEVQHAEDMDMPLTHCDSKPDIP</sequence>
<gene>
    <name evidence="1" type="ORF">ARMOST_22358</name>
</gene>
<organism evidence="1 2">
    <name type="scientific">Armillaria ostoyae</name>
    <name type="common">Armillaria root rot fungus</name>
    <dbReference type="NCBI Taxonomy" id="47428"/>
    <lineage>
        <taxon>Eukaryota</taxon>
        <taxon>Fungi</taxon>
        <taxon>Dikarya</taxon>
        <taxon>Basidiomycota</taxon>
        <taxon>Agaricomycotina</taxon>
        <taxon>Agaricomycetes</taxon>
        <taxon>Agaricomycetidae</taxon>
        <taxon>Agaricales</taxon>
        <taxon>Marasmiineae</taxon>
        <taxon>Physalacriaceae</taxon>
        <taxon>Armillaria</taxon>
    </lineage>
</organism>
<reference evidence="2" key="1">
    <citation type="journal article" date="2017" name="Nat. Ecol. Evol.">
        <title>Genome expansion and lineage-specific genetic innovations in the forest pathogenic fungi Armillaria.</title>
        <authorList>
            <person name="Sipos G."/>
            <person name="Prasanna A.N."/>
            <person name="Walter M.C."/>
            <person name="O'Connor E."/>
            <person name="Balint B."/>
            <person name="Krizsan K."/>
            <person name="Kiss B."/>
            <person name="Hess J."/>
            <person name="Varga T."/>
            <person name="Slot J."/>
            <person name="Riley R."/>
            <person name="Boka B."/>
            <person name="Rigling D."/>
            <person name="Barry K."/>
            <person name="Lee J."/>
            <person name="Mihaltcheva S."/>
            <person name="LaButti K."/>
            <person name="Lipzen A."/>
            <person name="Waldron R."/>
            <person name="Moloney N.M."/>
            <person name="Sperisen C."/>
            <person name="Kredics L."/>
            <person name="Vagvoelgyi C."/>
            <person name="Patrignani A."/>
            <person name="Fitzpatrick D."/>
            <person name="Nagy I."/>
            <person name="Doyle S."/>
            <person name="Anderson J.B."/>
            <person name="Grigoriev I.V."/>
            <person name="Gueldener U."/>
            <person name="Muensterkoetter M."/>
            <person name="Nagy L.G."/>
        </authorList>
    </citation>
    <scope>NUCLEOTIDE SEQUENCE [LARGE SCALE GENOMIC DNA]</scope>
    <source>
        <strain evidence="2">C18/9</strain>
    </source>
</reference>
<evidence type="ECO:0000313" key="1">
    <source>
        <dbReference type="EMBL" id="SJL18758.1"/>
    </source>
</evidence>
<dbReference type="EMBL" id="FUEG01000068">
    <property type="protein sequence ID" value="SJL18758.1"/>
    <property type="molecule type" value="Genomic_DNA"/>
</dbReference>
<name>A0A284SCL9_ARMOS</name>